<dbReference type="OrthoDB" id="7400989at2"/>
<feature type="transmembrane region" description="Helical" evidence="6">
    <location>
        <begin position="168"/>
        <end position="187"/>
    </location>
</feature>
<comment type="caution">
    <text evidence="8">The sequence shown here is derived from an EMBL/GenBank/DDBJ whole genome shotgun (WGS) entry which is preliminary data.</text>
</comment>
<dbReference type="AlphaFoldDB" id="A0A437MBM1"/>
<keyword evidence="5 6" id="KW-0472">Membrane</keyword>
<evidence type="ECO:0000256" key="1">
    <source>
        <dbReference type="ARBA" id="ARBA00004141"/>
    </source>
</evidence>
<organism evidence="8 9">
    <name type="scientific">Sphingomonas crocodyli</name>
    <dbReference type="NCBI Taxonomy" id="1979270"/>
    <lineage>
        <taxon>Bacteria</taxon>
        <taxon>Pseudomonadati</taxon>
        <taxon>Pseudomonadota</taxon>
        <taxon>Alphaproteobacteria</taxon>
        <taxon>Sphingomonadales</taxon>
        <taxon>Sphingomonadaceae</taxon>
        <taxon>Sphingomonas</taxon>
    </lineage>
</organism>
<evidence type="ECO:0000256" key="5">
    <source>
        <dbReference type="ARBA" id="ARBA00023136"/>
    </source>
</evidence>
<dbReference type="Proteomes" id="UP000282971">
    <property type="component" value="Unassembled WGS sequence"/>
</dbReference>
<keyword evidence="2" id="KW-0813">Transport</keyword>
<dbReference type="CDD" id="cd17328">
    <property type="entry name" value="MFS_spinster_like"/>
    <property type="match status" value="1"/>
</dbReference>
<feature type="transmembrane region" description="Helical" evidence="6">
    <location>
        <begin position="260"/>
        <end position="280"/>
    </location>
</feature>
<dbReference type="InterPro" id="IPR011701">
    <property type="entry name" value="MFS"/>
</dbReference>
<feature type="transmembrane region" description="Helical" evidence="6">
    <location>
        <begin position="63"/>
        <end position="83"/>
    </location>
</feature>
<feature type="transmembrane region" description="Helical" evidence="6">
    <location>
        <begin position="360"/>
        <end position="382"/>
    </location>
</feature>
<reference evidence="8 9" key="1">
    <citation type="submission" date="2019-01" db="EMBL/GenBank/DDBJ databases">
        <authorList>
            <person name="Chen W.-M."/>
        </authorList>
    </citation>
    <scope>NUCLEOTIDE SEQUENCE [LARGE SCALE GENOMIC DNA]</scope>
    <source>
        <strain evidence="8 9">CCP-7</strain>
    </source>
</reference>
<evidence type="ECO:0000256" key="6">
    <source>
        <dbReference type="SAM" id="Phobius"/>
    </source>
</evidence>
<feature type="transmembrane region" description="Helical" evidence="6">
    <location>
        <begin position="89"/>
        <end position="111"/>
    </location>
</feature>
<feature type="domain" description="Major facilitator superfamily (MFS) profile" evidence="7">
    <location>
        <begin position="1"/>
        <end position="415"/>
    </location>
</feature>
<dbReference type="Pfam" id="PF07690">
    <property type="entry name" value="MFS_1"/>
    <property type="match status" value="1"/>
</dbReference>
<evidence type="ECO:0000256" key="4">
    <source>
        <dbReference type="ARBA" id="ARBA00022989"/>
    </source>
</evidence>
<dbReference type="PANTHER" id="PTHR23505">
    <property type="entry name" value="SPINSTER"/>
    <property type="match status" value="1"/>
</dbReference>
<feature type="transmembrane region" description="Helical" evidence="6">
    <location>
        <begin position="394"/>
        <end position="415"/>
    </location>
</feature>
<feature type="transmembrane region" description="Helical" evidence="6">
    <location>
        <begin position="319"/>
        <end position="339"/>
    </location>
</feature>
<feature type="transmembrane region" description="Helical" evidence="6">
    <location>
        <begin position="226"/>
        <end position="248"/>
    </location>
</feature>
<dbReference type="EMBL" id="SACN01000001">
    <property type="protein sequence ID" value="RVT95030.1"/>
    <property type="molecule type" value="Genomic_DNA"/>
</dbReference>
<protein>
    <submittedName>
        <fullName evidence="8">MFS transporter</fullName>
    </submittedName>
</protein>
<name>A0A437MBM1_9SPHN</name>
<proteinExistence type="predicted"/>
<keyword evidence="3 6" id="KW-0812">Transmembrane</keyword>
<keyword evidence="9" id="KW-1185">Reference proteome</keyword>
<dbReference type="GO" id="GO:0016020">
    <property type="term" value="C:membrane"/>
    <property type="evidence" value="ECO:0007669"/>
    <property type="project" value="UniProtKB-SubCell"/>
</dbReference>
<accession>A0A437MBM1</accession>
<evidence type="ECO:0000259" key="7">
    <source>
        <dbReference type="PROSITE" id="PS50850"/>
    </source>
</evidence>
<evidence type="ECO:0000256" key="3">
    <source>
        <dbReference type="ARBA" id="ARBA00022692"/>
    </source>
</evidence>
<evidence type="ECO:0000313" key="9">
    <source>
        <dbReference type="Proteomes" id="UP000282971"/>
    </source>
</evidence>
<keyword evidence="4 6" id="KW-1133">Transmembrane helix</keyword>
<gene>
    <name evidence="8" type="ORF">EOD43_03425</name>
</gene>
<dbReference type="Gene3D" id="1.20.1250.20">
    <property type="entry name" value="MFS general substrate transporter like domains"/>
    <property type="match status" value="1"/>
</dbReference>
<dbReference type="InterPro" id="IPR020846">
    <property type="entry name" value="MFS_dom"/>
</dbReference>
<comment type="subcellular location">
    <subcellularLocation>
        <location evidence="1">Membrane</location>
        <topology evidence="1">Multi-pass membrane protein</topology>
    </subcellularLocation>
</comment>
<evidence type="ECO:0000313" key="8">
    <source>
        <dbReference type="EMBL" id="RVT95030.1"/>
    </source>
</evidence>
<evidence type="ECO:0000256" key="2">
    <source>
        <dbReference type="ARBA" id="ARBA00022448"/>
    </source>
</evidence>
<feature type="transmembrane region" description="Helical" evidence="6">
    <location>
        <begin position="123"/>
        <end position="148"/>
    </location>
</feature>
<feature type="transmembrane region" description="Helical" evidence="6">
    <location>
        <begin position="292"/>
        <end position="313"/>
    </location>
</feature>
<dbReference type="GO" id="GO:0022857">
    <property type="term" value="F:transmembrane transporter activity"/>
    <property type="evidence" value="ECO:0007669"/>
    <property type="project" value="InterPro"/>
</dbReference>
<dbReference type="InterPro" id="IPR044770">
    <property type="entry name" value="MFS_spinster-like"/>
</dbReference>
<sequence length="429" mass="46156">MLTGLYIFSYIDRTVLTLLVGPIRQDLQISDTEVSLLHGFAFALFYTFLGLPFGRLTDRHHRIGIVSIGILVWSVMTAISGFARSFWQLFLARVGVGVGEAALSPAAYSIITDYFAPDKRSRALSVYVLGSYLGMSLAYLIGGGLVAVLESAPFWDVPLAGPLEGWRIAFLAVGLPGLILAPLIWTVREPRRRGTLRLDGAAVKSVPVSELGGYLRLHWKTYSAHFLGFGLLCLLINGMALWTPTFLIRVHGWSVGEAGAVYGLMIGIFGGFGVVAGGWISDNLQKRGFRGACFIVAAVGSALAIVPTVLMPIVTDSRLMLGLMAPALFFGGIPFGLAVSALQQITPNQMRGQVSAMYQFFNNLLGIGCGPLLVALVTDYVFKDEKALGHSMAIVGGAAAVIATIVLLVGIRPYVESLKLADRWKREGD</sequence>
<dbReference type="InterPro" id="IPR036259">
    <property type="entry name" value="MFS_trans_sf"/>
</dbReference>
<dbReference type="PROSITE" id="PS50850">
    <property type="entry name" value="MFS"/>
    <property type="match status" value="1"/>
</dbReference>
<feature type="transmembrane region" description="Helical" evidence="6">
    <location>
        <begin position="34"/>
        <end position="51"/>
    </location>
</feature>
<dbReference type="SUPFAM" id="SSF103473">
    <property type="entry name" value="MFS general substrate transporter"/>
    <property type="match status" value="1"/>
</dbReference>
<dbReference type="PANTHER" id="PTHR23505:SF79">
    <property type="entry name" value="PROTEIN SPINSTER"/>
    <property type="match status" value="1"/>
</dbReference>